<accession>A0A7W6A015</accession>
<proteinExistence type="predicted"/>
<protein>
    <submittedName>
        <fullName evidence="1">Tetratricopeptide (TPR) repeat protein</fullName>
    </submittedName>
</protein>
<name>A0A7W6A015_9SPHN</name>
<comment type="caution">
    <text evidence="1">The sequence shown here is derived from an EMBL/GenBank/DDBJ whole genome shotgun (WGS) entry which is preliminary data.</text>
</comment>
<dbReference type="EMBL" id="JACICY010000004">
    <property type="protein sequence ID" value="MBB3860790.1"/>
    <property type="molecule type" value="Genomic_DNA"/>
</dbReference>
<evidence type="ECO:0000313" key="2">
    <source>
        <dbReference type="Proteomes" id="UP000562395"/>
    </source>
</evidence>
<dbReference type="Proteomes" id="UP000562395">
    <property type="component" value="Unassembled WGS sequence"/>
</dbReference>
<dbReference type="InterPro" id="IPR011990">
    <property type="entry name" value="TPR-like_helical_dom_sf"/>
</dbReference>
<organism evidence="1 2">
    <name type="scientific">Novosphingobium hassiacum</name>
    <dbReference type="NCBI Taxonomy" id="173676"/>
    <lineage>
        <taxon>Bacteria</taxon>
        <taxon>Pseudomonadati</taxon>
        <taxon>Pseudomonadota</taxon>
        <taxon>Alphaproteobacteria</taxon>
        <taxon>Sphingomonadales</taxon>
        <taxon>Sphingomonadaceae</taxon>
        <taxon>Novosphingobium</taxon>
    </lineage>
</organism>
<dbReference type="Pfam" id="PF13289">
    <property type="entry name" value="SIR2_2"/>
    <property type="match status" value="1"/>
</dbReference>
<reference evidence="1 2" key="1">
    <citation type="submission" date="2020-08" db="EMBL/GenBank/DDBJ databases">
        <title>Genomic Encyclopedia of Type Strains, Phase IV (KMG-IV): sequencing the most valuable type-strain genomes for metagenomic binning, comparative biology and taxonomic classification.</title>
        <authorList>
            <person name="Goeker M."/>
        </authorList>
    </citation>
    <scope>NUCLEOTIDE SEQUENCE [LARGE SCALE GENOMIC DNA]</scope>
    <source>
        <strain evidence="1 2">DSM 14552</strain>
    </source>
</reference>
<gene>
    <name evidence="1" type="ORF">GGQ88_002059</name>
</gene>
<keyword evidence="2" id="KW-1185">Reference proteome</keyword>
<evidence type="ECO:0000313" key="1">
    <source>
        <dbReference type="EMBL" id="MBB3860790.1"/>
    </source>
</evidence>
<dbReference type="SUPFAM" id="SSF48452">
    <property type="entry name" value="TPR-like"/>
    <property type="match status" value="1"/>
</dbReference>
<dbReference type="RefSeq" id="WP_183613045.1">
    <property type="nucleotide sequence ID" value="NZ_JACICY010000004.1"/>
</dbReference>
<sequence>MPGSYLKKYYLDDNKLAQRALLEFNRSLRTGRMIGFTGAMATQAFGYGSWDQLQYLFGGLALEALDNVVPPNGQPKPDVGKSRSQVAQFLLQSMTSNLGSVVGMSLIEEVLDQPAISKLRMTAKWPFDSTFLGLAPKTSKHAPMSAWHVPRLFKRGSTRARDIRPKLEPQPWPLDQFATPAEAHALAMSLAFRKPQSSWQVEKPSNEGLPEQFNVPKALWHMLGINRFATASYDFELERVLMLADKSAAQKGQFTSAFEQLREMRDEATTGSFFWDLGSGRIRRVWTDGWAIESDMLNRERIDRMIEFAVGTDDVDGHIMHMHGRACNWRSMIVSQRDYDNLYRRNDLNRAPFELARRMMIGGNPIVFVGLGMTEAELNREMEEFISNDPYRRVAPTFLLWNATASGLNKNERAAKRLDLLSRLGVLTIYDTDLTPIKCDTARRDAKAPAKKAVEAMMASRFDTSGPLETPKISAAAFNSLNDAGVRDDLKDLASLVKNLSEWVTAQGAGSPPPDASTWIEKAPPSYYVRENVIGTHWRSMQPKINCQWRLKKPTSLWHNNSKGSSFEHRQKLVDEVLQNRITCVIGPQGCGKGEAARGLRQHLIDNPATRSFPDKRKCLLINGSFSFDTDSLLDGFASFMCKVYEGQDWADAWSQLDKNIAPEHSRQTLFENMRLDDDVPYLGTQSDALIIMNGMERFFSLDGSPISAELDELLHLVARSNNPRSNTRIPRVRWVLFGTERVRRYMNEIGARTVEFASLIDGDGYVKADPPNYHLQAVASTMGLQEDLDRNFRFTDRQRSYRDNATSRTSGDSIALRKSFFDTLLESRLLFEGLDRAIKNGNEIREKKNKKKIRKKNIELLPPIKQNDIVDVHKVLRMLAFAGTPVEPDVLDTMAGFSRARSKVVCEWLGAANLILEVTGFTCGAKPDPVDRYVLHRALLYELRYRYGIPLNEAKLSTAFNMSLYVAQPVDGEIPDSDIHDDLGRIIDDLIGSYRHGEVAENIKTELLLKAAYRCGDTADRDDRTDQMTAQRMHRLCSPRYVQCLRASLALIRSYYSTTGLLTLDSGDRLVREDRDGILLEHAERLDDLIDAYGKLTLAREFMRDELGNHEFKKVYGAAEPFYPDELVWLHNERGVVRLAMGDLYEANVSFDRAMRVNREWVERNDRGHNWRRIRVNQITLNIEMGEIGVAERRIEELIAVSKKPKPLREDRLATAIATGYRGWCMHLRGRFDRARDDYAAAIETFRKLNEVRAQTYFARLSIGALDRRDSATGRRPDIEAALDLAQSSRQMDLVHRLQIALADQIIFGGTASDAQRKKANRLLDEAIAYALQTDVHRVRCEATMTIAKVRQDSGDFDGALRYAMDSLMIATRYGMELRKIRLRALVAHIMVDRGHPLTAEHLARTCIKVATRHRYQTAIDVAEQVLLSIPRMSSAISESDRSGRRNY</sequence>
<dbReference type="Gene3D" id="1.25.40.10">
    <property type="entry name" value="Tetratricopeptide repeat domain"/>
    <property type="match status" value="1"/>
</dbReference>